<dbReference type="InterPro" id="IPR000210">
    <property type="entry name" value="BTB/POZ_dom"/>
</dbReference>
<name>A0A443R9H3_9ACAR</name>
<dbReference type="AlphaFoldDB" id="A0A443R9H3"/>
<protein>
    <submittedName>
        <fullName evidence="3">Voltage dependent potassium channel-like protein</fullName>
    </submittedName>
</protein>
<comment type="caution">
    <text evidence="3">The sequence shown here is derived from an EMBL/GenBank/DDBJ whole genome shotgun (WGS) entry which is preliminary data.</text>
</comment>
<keyword evidence="3" id="KW-0407">Ion channel</keyword>
<proteinExistence type="predicted"/>
<dbReference type="EMBL" id="NCKV01048929">
    <property type="protein sequence ID" value="RWS11916.1"/>
    <property type="molecule type" value="Genomic_DNA"/>
</dbReference>
<dbReference type="OrthoDB" id="6478546at2759"/>
<reference evidence="3 4" key="1">
    <citation type="journal article" date="2018" name="Gigascience">
        <title>Genomes of trombidid mites reveal novel predicted allergens and laterally-transferred genes associated with secondary metabolism.</title>
        <authorList>
            <person name="Dong X."/>
            <person name="Chaisiri K."/>
            <person name="Xia D."/>
            <person name="Armstrong S.D."/>
            <person name="Fang Y."/>
            <person name="Donnelly M.J."/>
            <person name="Kadowaki T."/>
            <person name="McGarry J.W."/>
            <person name="Darby A.C."/>
            <person name="Makepeace B.L."/>
        </authorList>
    </citation>
    <scope>NUCLEOTIDE SEQUENCE [LARGE SCALE GENOMIC DNA]</scope>
    <source>
        <strain evidence="3">UoL-UT</strain>
    </source>
</reference>
<sequence>QIDDFDEPVIQAMVSFMYNDTVSEKQLSEDAYTLLLAADKYDIPKLFKICEQYLSTNIKPENFGAILNLADACCCAKLKEKVVEYIVAIGCSSDFDNLHESISHKPYLYSELFQRFTKRQRVK</sequence>
<dbReference type="Proteomes" id="UP000288716">
    <property type="component" value="Unassembled WGS sequence"/>
</dbReference>
<evidence type="ECO:0000313" key="3">
    <source>
        <dbReference type="EMBL" id="RWS11916.1"/>
    </source>
</evidence>
<keyword evidence="3" id="KW-0406">Ion transport</keyword>
<dbReference type="STRING" id="299467.A0A443R9H3"/>
<gene>
    <name evidence="3" type="ORF">B4U80_12593</name>
</gene>
<dbReference type="Gene3D" id="3.30.710.10">
    <property type="entry name" value="Potassium Channel Kv1.1, Chain A"/>
    <property type="match status" value="1"/>
</dbReference>
<evidence type="ECO:0000313" key="4">
    <source>
        <dbReference type="Proteomes" id="UP000288716"/>
    </source>
</evidence>
<dbReference type="InterPro" id="IPR044784">
    <property type="entry name" value="At1g01640-like"/>
</dbReference>
<keyword evidence="3" id="KW-0813">Transport</keyword>
<dbReference type="Pfam" id="PF00651">
    <property type="entry name" value="BTB"/>
    <property type="match status" value="1"/>
</dbReference>
<comment type="function">
    <text evidence="1">May act as a substrate-specific adapter of an E3 ubiquitin-protein ligase complex (CUL3-RBX1-BTB) which mediates the ubiquitination and subsequent proteasomal degradation of target proteins.</text>
</comment>
<dbReference type="VEuPathDB" id="VectorBase:LDEU014055"/>
<dbReference type="InterPro" id="IPR011333">
    <property type="entry name" value="SKP1/BTB/POZ_sf"/>
</dbReference>
<dbReference type="SUPFAM" id="SSF54695">
    <property type="entry name" value="POZ domain"/>
    <property type="match status" value="1"/>
</dbReference>
<evidence type="ECO:0000259" key="2">
    <source>
        <dbReference type="Pfam" id="PF00651"/>
    </source>
</evidence>
<evidence type="ECO:0000256" key="1">
    <source>
        <dbReference type="ARBA" id="ARBA00002668"/>
    </source>
</evidence>
<dbReference type="PANTHER" id="PTHR47274:SF1">
    <property type="entry name" value="BTB_POZ DOMAIN CONTAINING PROTEIN, EXPRESSED"/>
    <property type="match status" value="1"/>
</dbReference>
<feature type="domain" description="BTB" evidence="2">
    <location>
        <begin position="2"/>
        <end position="57"/>
    </location>
</feature>
<feature type="non-terminal residue" evidence="3">
    <location>
        <position position="1"/>
    </location>
</feature>
<organism evidence="3 4">
    <name type="scientific">Leptotrombidium deliense</name>
    <dbReference type="NCBI Taxonomy" id="299467"/>
    <lineage>
        <taxon>Eukaryota</taxon>
        <taxon>Metazoa</taxon>
        <taxon>Ecdysozoa</taxon>
        <taxon>Arthropoda</taxon>
        <taxon>Chelicerata</taxon>
        <taxon>Arachnida</taxon>
        <taxon>Acari</taxon>
        <taxon>Acariformes</taxon>
        <taxon>Trombidiformes</taxon>
        <taxon>Prostigmata</taxon>
        <taxon>Anystina</taxon>
        <taxon>Parasitengona</taxon>
        <taxon>Trombiculoidea</taxon>
        <taxon>Trombiculidae</taxon>
        <taxon>Leptotrombidium</taxon>
    </lineage>
</organism>
<keyword evidence="4" id="KW-1185">Reference proteome</keyword>
<accession>A0A443R9H3</accession>
<dbReference type="GO" id="GO:0034220">
    <property type="term" value="P:monoatomic ion transmembrane transport"/>
    <property type="evidence" value="ECO:0007669"/>
    <property type="project" value="UniProtKB-KW"/>
</dbReference>
<dbReference type="PANTHER" id="PTHR47274">
    <property type="entry name" value="BTB/POZ DOMAIN CONTAINING PROTEIN, EXPRESSED-RELATED"/>
    <property type="match status" value="1"/>
</dbReference>